<evidence type="ECO:0000256" key="3">
    <source>
        <dbReference type="ARBA" id="ARBA00022692"/>
    </source>
</evidence>
<dbReference type="PANTHER" id="PTHR43327:SF2">
    <property type="entry name" value="MODULATOR OF FTSH PROTEASE HFLK"/>
    <property type="match status" value="1"/>
</dbReference>
<organism evidence="9 10">
    <name type="scientific">Candidatus Methylopumilus universalis</name>
    <dbReference type="NCBI Taxonomy" id="2588536"/>
    <lineage>
        <taxon>Bacteria</taxon>
        <taxon>Pseudomonadati</taxon>
        <taxon>Pseudomonadota</taxon>
        <taxon>Betaproteobacteria</taxon>
        <taxon>Nitrosomonadales</taxon>
        <taxon>Methylophilaceae</taxon>
        <taxon>Candidatus Methylopumilus</taxon>
    </lineage>
</organism>
<dbReference type="PANTHER" id="PTHR43327">
    <property type="entry name" value="STOMATIN-LIKE PROTEIN 2, MITOCHONDRIAL"/>
    <property type="match status" value="1"/>
</dbReference>
<dbReference type="EMBL" id="CP040973">
    <property type="protein sequence ID" value="QDC61347.1"/>
    <property type="molecule type" value="Genomic_DNA"/>
</dbReference>
<feature type="transmembrane region" description="Helical" evidence="6">
    <location>
        <begin position="61"/>
        <end position="80"/>
    </location>
</feature>
<comment type="subunit">
    <text evidence="6">HflC and HflK may interact to form a multimeric complex.</text>
</comment>
<dbReference type="Pfam" id="PF12221">
    <property type="entry name" value="HflK_N"/>
    <property type="match status" value="1"/>
</dbReference>
<keyword evidence="9" id="KW-0645">Protease</keyword>
<keyword evidence="10" id="KW-1185">Reference proteome</keyword>
<feature type="region of interest" description="Disordered" evidence="7">
    <location>
        <begin position="380"/>
        <end position="400"/>
    </location>
</feature>
<dbReference type="GO" id="GO:0006508">
    <property type="term" value="P:proteolysis"/>
    <property type="evidence" value="ECO:0007669"/>
    <property type="project" value="UniProtKB-KW"/>
</dbReference>
<dbReference type="NCBIfam" id="TIGR01933">
    <property type="entry name" value="hflK"/>
    <property type="match status" value="1"/>
</dbReference>
<dbReference type="GO" id="GO:0008233">
    <property type="term" value="F:peptidase activity"/>
    <property type="evidence" value="ECO:0007669"/>
    <property type="project" value="UniProtKB-KW"/>
</dbReference>
<accession>A0ABX5VVE4</accession>
<dbReference type="Pfam" id="PF01145">
    <property type="entry name" value="Band_7"/>
    <property type="match status" value="1"/>
</dbReference>
<keyword evidence="3 6" id="KW-0812">Transmembrane</keyword>
<dbReference type="InterPro" id="IPR010201">
    <property type="entry name" value="HflK"/>
</dbReference>
<feature type="compositionally biased region" description="Polar residues" evidence="7">
    <location>
        <begin position="1"/>
        <end position="12"/>
    </location>
</feature>
<evidence type="ECO:0000256" key="6">
    <source>
        <dbReference type="RuleBase" id="RU364113"/>
    </source>
</evidence>
<proteinExistence type="inferred from homology"/>
<evidence type="ECO:0000259" key="8">
    <source>
        <dbReference type="SMART" id="SM00244"/>
    </source>
</evidence>
<feature type="compositionally biased region" description="Basic and acidic residues" evidence="7">
    <location>
        <begin position="386"/>
        <end position="400"/>
    </location>
</feature>
<evidence type="ECO:0000256" key="5">
    <source>
        <dbReference type="ARBA" id="ARBA00023136"/>
    </source>
</evidence>
<evidence type="ECO:0000256" key="4">
    <source>
        <dbReference type="ARBA" id="ARBA00022989"/>
    </source>
</evidence>
<dbReference type="RefSeq" id="WP_139884444.1">
    <property type="nucleotide sequence ID" value="NZ_CP040973.1"/>
</dbReference>
<evidence type="ECO:0000256" key="2">
    <source>
        <dbReference type="ARBA" id="ARBA00006971"/>
    </source>
</evidence>
<comment type="subcellular location">
    <subcellularLocation>
        <location evidence="1">Membrane</location>
        <topology evidence="1">Single-pass membrane protein</topology>
    </subcellularLocation>
</comment>
<dbReference type="Gene3D" id="3.30.479.30">
    <property type="entry name" value="Band 7 domain"/>
    <property type="match status" value="1"/>
</dbReference>
<dbReference type="SMART" id="SM00244">
    <property type="entry name" value="PHB"/>
    <property type="match status" value="1"/>
</dbReference>
<feature type="region of interest" description="Disordered" evidence="7">
    <location>
        <begin position="1"/>
        <end position="55"/>
    </location>
</feature>
<feature type="compositionally biased region" description="Polar residues" evidence="7">
    <location>
        <begin position="43"/>
        <end position="55"/>
    </location>
</feature>
<comment type="function">
    <text evidence="6">HflC and HflK could encode or regulate a protease.</text>
</comment>
<sequence length="400" mass="44887">MAKNPGQNNNQEEGPPDLDELLNDLRKKIGRIFGKKETDQKTPKSSGGNPTPNSGNDQLPIVPILLIVVLLWAATGFYIVDQGSRGVVLRFGKNTEVTMPGPRWHIPYPIESAEVVNLEQVRTIEVGYRSAGDAAARSKELRESLMLTDDENIIDLQFAVQYNLKSVEDFLFNNRSAESSVRGAAETAIREIVGKSKMDFALYEGREEIAVKAKKLMQEILDRYNTGINVTSVTMQNAQPPEQVQASFDDAVKAKQDLERQKNEGQAYANDIIPKAKGTASRLTAEAQGYRLRVENEAKGNASRFEQILTQYNRAPEVMRDRLYIEAQEQILSSVSKVFIDQKNSSNLLYLPLDKLIQQATPDTTSPRVDVIPQVDMNQSSLQNVERTRDAFKSREREVR</sequence>
<dbReference type="CDD" id="cd03404">
    <property type="entry name" value="SPFH_HflK"/>
    <property type="match status" value="1"/>
</dbReference>
<evidence type="ECO:0000256" key="1">
    <source>
        <dbReference type="ARBA" id="ARBA00004167"/>
    </source>
</evidence>
<evidence type="ECO:0000313" key="9">
    <source>
        <dbReference type="EMBL" id="QDC61347.1"/>
    </source>
</evidence>
<dbReference type="InterPro" id="IPR001107">
    <property type="entry name" value="Band_7"/>
</dbReference>
<keyword evidence="4 6" id="KW-1133">Transmembrane helix</keyword>
<dbReference type="SUPFAM" id="SSF117892">
    <property type="entry name" value="Band 7/SPFH domain"/>
    <property type="match status" value="1"/>
</dbReference>
<dbReference type="InterPro" id="IPR020980">
    <property type="entry name" value="Membrane_HflK_N"/>
</dbReference>
<reference evidence="9 10" key="1">
    <citation type="journal article" date="2019" name="ISME J.">
        <title>Evolution in action: habitat transition from sediment to the pelagial leads to genome streamlining in Methylophilaceae.</title>
        <authorList>
            <person name="Salcher M."/>
            <person name="Schaefle D."/>
            <person name="Kaspar M."/>
            <person name="Neuenschwander S.M."/>
            <person name="Ghai R."/>
        </authorList>
    </citation>
    <scope>NUCLEOTIDE SEQUENCE [LARGE SCALE GENOMIC DNA]</scope>
    <source>
        <strain evidence="9 10">MMS-VI-25</strain>
    </source>
</reference>
<gene>
    <name evidence="9" type="primary">hflK</name>
    <name evidence="9" type="ORF">FIT74_04110</name>
</gene>
<dbReference type="InterPro" id="IPR050710">
    <property type="entry name" value="Band7/mec-2_domain"/>
</dbReference>
<keyword evidence="9" id="KW-0378">Hydrolase</keyword>
<evidence type="ECO:0000313" key="10">
    <source>
        <dbReference type="Proteomes" id="UP000312702"/>
    </source>
</evidence>
<comment type="similarity">
    <text evidence="2 6">Belongs to the band 7/mec-2 family. HflK subfamily.</text>
</comment>
<keyword evidence="5 6" id="KW-0472">Membrane</keyword>
<dbReference type="InterPro" id="IPR036013">
    <property type="entry name" value="Band_7/SPFH_dom_sf"/>
</dbReference>
<dbReference type="Proteomes" id="UP000312702">
    <property type="component" value="Chromosome"/>
</dbReference>
<name>A0ABX5VVE4_9PROT</name>
<feature type="domain" description="Band 7" evidence="8">
    <location>
        <begin position="75"/>
        <end position="252"/>
    </location>
</feature>
<protein>
    <recommendedName>
        <fullName evidence="6">Protein HflK</fullName>
    </recommendedName>
</protein>
<evidence type="ECO:0000256" key="7">
    <source>
        <dbReference type="SAM" id="MobiDB-lite"/>
    </source>
</evidence>